<evidence type="ECO:0000313" key="2">
    <source>
        <dbReference type="Proteomes" id="UP000792457"/>
    </source>
</evidence>
<dbReference type="OrthoDB" id="6331612at2759"/>
<protein>
    <submittedName>
        <fullName evidence="1">Uncharacterized protein</fullName>
    </submittedName>
</protein>
<dbReference type="Proteomes" id="UP000792457">
    <property type="component" value="Unassembled WGS sequence"/>
</dbReference>
<name>A0A8K0NVP4_LADFU</name>
<sequence>MKRKKLFGYIVIVVAILYYVETDPSQFSAEKSSVIRVNRDDLLDFILFPDTVERWFRLVTHFRNADAKSLSVGKLYQAIYSLPMLGSHVMMLNLTKYDMKHSQVVLESKCFFKTLIEITAVPFGTNDCFTNLTIKFTFRRPSVLFQACQLSLSEWDSQSYVKISEDFGSLPIKYYAGYVLR</sequence>
<proteinExistence type="predicted"/>
<reference evidence="1" key="2">
    <citation type="submission" date="2017-10" db="EMBL/GenBank/DDBJ databases">
        <title>Ladona fulva Genome sequencing and assembly.</title>
        <authorList>
            <person name="Murali S."/>
            <person name="Richards S."/>
            <person name="Bandaranaike D."/>
            <person name="Bellair M."/>
            <person name="Blankenburg K."/>
            <person name="Chao H."/>
            <person name="Dinh H."/>
            <person name="Doddapaneni H."/>
            <person name="Dugan-Rocha S."/>
            <person name="Elkadiri S."/>
            <person name="Gnanaolivu R."/>
            <person name="Hernandez B."/>
            <person name="Skinner E."/>
            <person name="Javaid M."/>
            <person name="Lee S."/>
            <person name="Li M."/>
            <person name="Ming W."/>
            <person name="Munidasa M."/>
            <person name="Muniz J."/>
            <person name="Nguyen L."/>
            <person name="Hughes D."/>
            <person name="Osuji N."/>
            <person name="Pu L.-L."/>
            <person name="Puazo M."/>
            <person name="Qu C."/>
            <person name="Quiroz J."/>
            <person name="Raj R."/>
            <person name="Weissenberger G."/>
            <person name="Xin Y."/>
            <person name="Zou X."/>
            <person name="Han Y."/>
            <person name="Worley K."/>
            <person name="Muzny D."/>
            <person name="Gibbs R."/>
        </authorList>
    </citation>
    <scope>NUCLEOTIDE SEQUENCE</scope>
    <source>
        <strain evidence="1">Sampled in the wild</strain>
    </source>
</reference>
<dbReference type="EMBL" id="KZ308274">
    <property type="protein sequence ID" value="KAG8226280.1"/>
    <property type="molecule type" value="Genomic_DNA"/>
</dbReference>
<organism evidence="1 2">
    <name type="scientific">Ladona fulva</name>
    <name type="common">Scarce chaser dragonfly</name>
    <name type="synonym">Libellula fulva</name>
    <dbReference type="NCBI Taxonomy" id="123851"/>
    <lineage>
        <taxon>Eukaryota</taxon>
        <taxon>Metazoa</taxon>
        <taxon>Ecdysozoa</taxon>
        <taxon>Arthropoda</taxon>
        <taxon>Hexapoda</taxon>
        <taxon>Insecta</taxon>
        <taxon>Pterygota</taxon>
        <taxon>Palaeoptera</taxon>
        <taxon>Odonata</taxon>
        <taxon>Epiprocta</taxon>
        <taxon>Anisoptera</taxon>
        <taxon>Libelluloidea</taxon>
        <taxon>Libellulidae</taxon>
        <taxon>Ladona</taxon>
    </lineage>
</organism>
<evidence type="ECO:0000313" key="1">
    <source>
        <dbReference type="EMBL" id="KAG8226280.1"/>
    </source>
</evidence>
<dbReference type="AlphaFoldDB" id="A0A8K0NVP4"/>
<comment type="caution">
    <text evidence="1">The sequence shown here is derived from an EMBL/GenBank/DDBJ whole genome shotgun (WGS) entry which is preliminary data.</text>
</comment>
<gene>
    <name evidence="1" type="ORF">J437_LFUL002719</name>
</gene>
<reference evidence="1" key="1">
    <citation type="submission" date="2013-04" db="EMBL/GenBank/DDBJ databases">
        <authorList>
            <person name="Qu J."/>
            <person name="Murali S.C."/>
            <person name="Bandaranaike D."/>
            <person name="Bellair M."/>
            <person name="Blankenburg K."/>
            <person name="Chao H."/>
            <person name="Dinh H."/>
            <person name="Doddapaneni H."/>
            <person name="Downs B."/>
            <person name="Dugan-Rocha S."/>
            <person name="Elkadiri S."/>
            <person name="Gnanaolivu R.D."/>
            <person name="Hernandez B."/>
            <person name="Javaid M."/>
            <person name="Jayaseelan J.C."/>
            <person name="Lee S."/>
            <person name="Li M."/>
            <person name="Ming W."/>
            <person name="Munidasa M."/>
            <person name="Muniz J."/>
            <person name="Nguyen L."/>
            <person name="Ongeri F."/>
            <person name="Osuji N."/>
            <person name="Pu L.-L."/>
            <person name="Puazo M."/>
            <person name="Qu C."/>
            <person name="Quiroz J."/>
            <person name="Raj R."/>
            <person name="Weissenberger G."/>
            <person name="Xin Y."/>
            <person name="Zou X."/>
            <person name="Han Y."/>
            <person name="Richards S."/>
            <person name="Worley K."/>
            <person name="Muzny D."/>
            <person name="Gibbs R."/>
        </authorList>
    </citation>
    <scope>NUCLEOTIDE SEQUENCE</scope>
    <source>
        <strain evidence="1">Sampled in the wild</strain>
    </source>
</reference>
<accession>A0A8K0NVP4</accession>
<keyword evidence="2" id="KW-1185">Reference proteome</keyword>